<sequence>MAVAEHTTPYRGTLDISAKSKNDCEGKTGKYLYLYLPYLPYTFPSPSSCWTHLEIGDNLAGSEDQGRPIVAVLRPQHGVHSMEVLDHHLSRPFPDDGSMQPQRQNVRRKSQGPPFLHTPRCCIVVLINITFTDSNMVHRHSAGAPQPSGKGRKTDCWLLAAGWSLGNVAVAVRSGTAHHPRRFVAYTGCGLPMLPDDSPFSWVGVAYPYLTLPWEIGGGLFLFLSYYRFGRTRAPRDDYVISDVSHLVRGTTDGSPDEPGIGAVISHGAGIGTWDDDQAQSSNQPRQCLGSLSMTYLALSFSKTRSPSYDKEPLAMAVRVPVRVCVGRSQNSGYYSRIRTQYTHSGISKMKARNARWSAE</sequence>
<accession>A0A9Q8W9E1</accession>
<dbReference type="Proteomes" id="UP000830671">
    <property type="component" value="Chromosome 1"/>
</dbReference>
<evidence type="ECO:0000256" key="1">
    <source>
        <dbReference type="SAM" id="MobiDB-lite"/>
    </source>
</evidence>
<dbReference type="AlphaFoldDB" id="A0A9Q8W9E1"/>
<evidence type="ECO:0000313" key="3">
    <source>
        <dbReference type="Proteomes" id="UP000830671"/>
    </source>
</evidence>
<evidence type="ECO:0000313" key="2">
    <source>
        <dbReference type="EMBL" id="UQC75533.1"/>
    </source>
</evidence>
<dbReference type="EMBL" id="CP019471">
    <property type="protein sequence ID" value="UQC75533.1"/>
    <property type="molecule type" value="Genomic_DNA"/>
</dbReference>
<reference evidence="2" key="1">
    <citation type="journal article" date="2021" name="Mol. Plant Microbe Interact.">
        <title>Complete Genome Sequence of the Plant-Pathogenic Fungus Colletotrichum lupini.</title>
        <authorList>
            <person name="Baroncelli R."/>
            <person name="Pensec F."/>
            <person name="Da Lio D."/>
            <person name="Boufleur T."/>
            <person name="Vicente I."/>
            <person name="Sarrocco S."/>
            <person name="Picot A."/>
            <person name="Baraldi E."/>
            <person name="Sukno S."/>
            <person name="Thon M."/>
            <person name="Le Floch G."/>
        </authorList>
    </citation>
    <scope>NUCLEOTIDE SEQUENCE</scope>
    <source>
        <strain evidence="2">IMI 504893</strain>
    </source>
</reference>
<dbReference type="GeneID" id="73336231"/>
<name>A0A9Q8W9E1_9PEZI</name>
<feature type="region of interest" description="Disordered" evidence="1">
    <location>
        <begin position="90"/>
        <end position="113"/>
    </location>
</feature>
<dbReference type="RefSeq" id="XP_049137178.1">
    <property type="nucleotide sequence ID" value="XM_049281221.1"/>
</dbReference>
<gene>
    <name evidence="2" type="ORF">CLUP02_02187</name>
</gene>
<proteinExistence type="predicted"/>
<dbReference type="KEGG" id="clup:CLUP02_02187"/>
<organism evidence="2 3">
    <name type="scientific">Colletotrichum lupini</name>
    <dbReference type="NCBI Taxonomy" id="145971"/>
    <lineage>
        <taxon>Eukaryota</taxon>
        <taxon>Fungi</taxon>
        <taxon>Dikarya</taxon>
        <taxon>Ascomycota</taxon>
        <taxon>Pezizomycotina</taxon>
        <taxon>Sordariomycetes</taxon>
        <taxon>Hypocreomycetidae</taxon>
        <taxon>Glomerellales</taxon>
        <taxon>Glomerellaceae</taxon>
        <taxon>Colletotrichum</taxon>
        <taxon>Colletotrichum acutatum species complex</taxon>
    </lineage>
</organism>
<protein>
    <submittedName>
        <fullName evidence="2">Uncharacterized protein</fullName>
    </submittedName>
</protein>
<keyword evidence="3" id="KW-1185">Reference proteome</keyword>